<dbReference type="EMBL" id="JANRMS010002926">
    <property type="protein sequence ID" value="KAJ3520321.1"/>
    <property type="molecule type" value="Genomic_DNA"/>
</dbReference>
<keyword evidence="2" id="KW-1185">Reference proteome</keyword>
<name>A0ACC1RJ80_9HYPO</name>
<comment type="caution">
    <text evidence="1">The sequence shown here is derived from an EMBL/GenBank/DDBJ whole genome shotgun (WGS) entry which is preliminary data.</text>
</comment>
<dbReference type="Proteomes" id="UP001148629">
    <property type="component" value="Unassembled WGS sequence"/>
</dbReference>
<gene>
    <name evidence="1" type="ORF">NM208_g13754</name>
</gene>
<evidence type="ECO:0000313" key="1">
    <source>
        <dbReference type="EMBL" id="KAJ3520321.1"/>
    </source>
</evidence>
<organism evidence="1 2">
    <name type="scientific">Fusarium decemcellulare</name>
    <dbReference type="NCBI Taxonomy" id="57161"/>
    <lineage>
        <taxon>Eukaryota</taxon>
        <taxon>Fungi</taxon>
        <taxon>Dikarya</taxon>
        <taxon>Ascomycota</taxon>
        <taxon>Pezizomycotina</taxon>
        <taxon>Sordariomycetes</taxon>
        <taxon>Hypocreomycetidae</taxon>
        <taxon>Hypocreales</taxon>
        <taxon>Nectriaceae</taxon>
        <taxon>Fusarium</taxon>
        <taxon>Fusarium decemcellulare species complex</taxon>
    </lineage>
</organism>
<sequence>MLAWLGPPISIIYLQCRAGSSGLLPVVDTQVGRHTAAAKRGAESGTANAFTSARAASVISPHSRAESETVAAAIRFEALLKSICDQKEPACGQCEKRNQPCPGYRNLVDLMFRDESSHVINKAAKTRTRPITRRKTQSVGQDPTSASPSPQAVAAGLLSKSSPNFVSEPGSDATSASKTDGSEKLEKPAKAASRRARKSTVRCRAPVLSALTANSSPSASESSHDSRDDGDDTNGLSADHALLGDALSPELQERGTAFFFARYVAADYGWSQNYAFIYDVWKPPDSAEAQVDPITVGMTAVGLVGLSQVTRCPETMTRARQSYAIALKLTYSALRDPVEVAKDTTMLAVLILGTYEFVSGYSPHTMRAWQDHVNGAATLAGMRGTAQFRTKAGIRMFLMLCHTVLISCIQSGLPMPQALRDLRRQIPPSDDFSGPASRVVEPIYKALQVRYDIKMGKLGSLDEVVDALTGADEEFSSILSELPESWKYHRVQMSRPDPRVFGHSCHVYPGLVESTTWNIVRGIRMLLLETLVEQLGRNLDPESLHALSDYHRQTLAKTIKLLDMLGQAIVASVPQHLGVVSFRDVRNREYQEDTVSAPAKKLVCRVRSLSLNQETRSKPSSQMPRGPSLVDPAQSTTQDDNAERFMSLASANHTIVWPLYVLGTSSACSMEAKQYAIERLHVIHQETGLKQARVVAGLLQERTELAPPSRSLLKKLPAVEAGALPSMV</sequence>
<protein>
    <submittedName>
        <fullName evidence="1">Uncharacterized protein</fullName>
    </submittedName>
</protein>
<proteinExistence type="predicted"/>
<evidence type="ECO:0000313" key="2">
    <source>
        <dbReference type="Proteomes" id="UP001148629"/>
    </source>
</evidence>
<accession>A0ACC1RJ80</accession>
<reference evidence="1" key="1">
    <citation type="submission" date="2022-08" db="EMBL/GenBank/DDBJ databases">
        <title>Genome Sequence of Fusarium decemcellulare.</title>
        <authorList>
            <person name="Buettner E."/>
        </authorList>
    </citation>
    <scope>NUCLEOTIDE SEQUENCE</scope>
    <source>
        <strain evidence="1">Babe19</strain>
    </source>
</reference>